<dbReference type="GO" id="GO:0016758">
    <property type="term" value="F:hexosyltransferase activity"/>
    <property type="evidence" value="ECO:0007669"/>
    <property type="project" value="UniProtKB-ARBA"/>
</dbReference>
<dbReference type="AlphaFoldDB" id="A0A3A6QMB0"/>
<dbReference type="InterPro" id="IPR001173">
    <property type="entry name" value="Glyco_trans_2-like"/>
</dbReference>
<feature type="domain" description="Glycosyltransferase 2-like" evidence="1">
    <location>
        <begin position="10"/>
        <end position="144"/>
    </location>
</feature>
<protein>
    <submittedName>
        <fullName evidence="2">Glycosyltransferase</fullName>
    </submittedName>
</protein>
<dbReference type="RefSeq" id="WP_120030442.1">
    <property type="nucleotide sequence ID" value="NZ_QVMU01000005.1"/>
</dbReference>
<dbReference type="EMBL" id="QVMU01000005">
    <property type="protein sequence ID" value="RJX72378.1"/>
    <property type="molecule type" value="Genomic_DNA"/>
</dbReference>
<comment type="caution">
    <text evidence="2">The sequence shown here is derived from an EMBL/GenBank/DDBJ whole genome shotgun (WGS) entry which is preliminary data.</text>
</comment>
<reference evidence="2 3" key="1">
    <citation type="submission" date="2018-08" db="EMBL/GenBank/DDBJ databases">
        <title>Vibrio isolated from the Eastern China Marginal Seas.</title>
        <authorList>
            <person name="Li Y."/>
        </authorList>
    </citation>
    <scope>NUCLEOTIDE SEQUENCE [LARGE SCALE GENOMIC DNA]</scope>
    <source>
        <strain evidence="2 3">BEI233</strain>
    </source>
</reference>
<evidence type="ECO:0000259" key="1">
    <source>
        <dbReference type="Pfam" id="PF00535"/>
    </source>
</evidence>
<dbReference type="Proteomes" id="UP000273252">
    <property type="component" value="Unassembled WGS sequence"/>
</dbReference>
<sequence>MNEITKPKLSVIIPTKNRYSTLTQVLDVMLDAFPYEVEFVVQDNTPDNGCFSSYLLAKNDKRIKYFHQKDSISIVDNTEMAISNACGDYMCFIGDDDLVLPEIMSVIEQIDDKNVDVVIYPGAYYWWKNVKFEREDHYNQPGALWIPTNRGEKNLYPAHTKLDSLLSNGCTSIGELPRLYHGLVRSSALKKIKKLTGNYVLGASPDMALAASLALTDANVMYQATPLTIYGASKNSGGGYTAENKHFGKIQDQEHIPEATKNNWSKYLPEIWSEHTVYPQTVIEVYERFKQPCPLNFTTFYASMYANEPHLRSITKPYIGSYLKNHKLEIIVFIQSLLIKSLGRIKRKALSRLKAKSFIVKHGVDIFQVNHEISRSKIGK</sequence>
<dbReference type="CDD" id="cd00761">
    <property type="entry name" value="Glyco_tranf_GTA_type"/>
    <property type="match status" value="1"/>
</dbReference>
<evidence type="ECO:0000313" key="2">
    <source>
        <dbReference type="EMBL" id="RJX72378.1"/>
    </source>
</evidence>
<proteinExistence type="predicted"/>
<keyword evidence="3" id="KW-1185">Reference proteome</keyword>
<evidence type="ECO:0000313" key="3">
    <source>
        <dbReference type="Proteomes" id="UP000273252"/>
    </source>
</evidence>
<dbReference type="InterPro" id="IPR029044">
    <property type="entry name" value="Nucleotide-diphossugar_trans"/>
</dbReference>
<accession>A0A3A6QMB0</accession>
<dbReference type="OrthoDB" id="5861145at2"/>
<dbReference type="PANTHER" id="PTHR22916">
    <property type="entry name" value="GLYCOSYLTRANSFERASE"/>
    <property type="match status" value="1"/>
</dbReference>
<dbReference type="Gene3D" id="3.90.550.10">
    <property type="entry name" value="Spore Coat Polysaccharide Biosynthesis Protein SpsA, Chain A"/>
    <property type="match status" value="1"/>
</dbReference>
<dbReference type="PANTHER" id="PTHR22916:SF3">
    <property type="entry name" value="UDP-GLCNAC:BETAGAL BETA-1,3-N-ACETYLGLUCOSAMINYLTRANSFERASE-LIKE PROTEIN 1"/>
    <property type="match status" value="1"/>
</dbReference>
<organism evidence="2 3">
    <name type="scientific">Vibrio sinensis</name>
    <dbReference type="NCBI Taxonomy" id="2302434"/>
    <lineage>
        <taxon>Bacteria</taxon>
        <taxon>Pseudomonadati</taxon>
        <taxon>Pseudomonadota</taxon>
        <taxon>Gammaproteobacteria</taxon>
        <taxon>Vibrionales</taxon>
        <taxon>Vibrionaceae</taxon>
        <taxon>Vibrio</taxon>
    </lineage>
</organism>
<name>A0A3A6QMB0_9VIBR</name>
<dbReference type="Pfam" id="PF00535">
    <property type="entry name" value="Glycos_transf_2"/>
    <property type="match status" value="1"/>
</dbReference>
<gene>
    <name evidence="2" type="ORF">DZ860_08175</name>
</gene>
<keyword evidence="2" id="KW-0808">Transferase</keyword>
<dbReference type="SUPFAM" id="SSF53448">
    <property type="entry name" value="Nucleotide-diphospho-sugar transferases"/>
    <property type="match status" value="1"/>
</dbReference>